<dbReference type="InterPro" id="IPR001387">
    <property type="entry name" value="Cro/C1-type_HTH"/>
</dbReference>
<proteinExistence type="predicted"/>
<dbReference type="OrthoDB" id="4336488at2"/>
<dbReference type="CDD" id="cd00093">
    <property type="entry name" value="HTH_XRE"/>
    <property type="match status" value="1"/>
</dbReference>
<name>A0A428Y8E0_KIBAR</name>
<feature type="coiled-coil region" evidence="1">
    <location>
        <begin position="152"/>
        <end position="179"/>
    </location>
</feature>
<dbReference type="AlphaFoldDB" id="A0A428Y8E0"/>
<evidence type="ECO:0000313" key="3">
    <source>
        <dbReference type="Proteomes" id="UP000287547"/>
    </source>
</evidence>
<dbReference type="Proteomes" id="UP000287547">
    <property type="component" value="Unassembled WGS sequence"/>
</dbReference>
<dbReference type="EMBL" id="QHKI01000104">
    <property type="protein sequence ID" value="RSM63845.1"/>
    <property type="molecule type" value="Genomic_DNA"/>
</dbReference>
<keyword evidence="1" id="KW-0175">Coiled coil</keyword>
<sequence>MIDLCGPRRTRAVQGRSGWDIPCVTPQEDGQVPGVQHRKRAGKWSDFKGGPSQTRQLAQYLRDLIGRSDLTLDELAGTLVVSTQAISRRLNGVAHPDWEFVAALVHACTAGDASWQQSAIDEARELWEAASSADSRPVVNRGSADESLVSAARTTVRQLEQLDEKNAEHERSIRTLLQVQTELLQQVTDSMGRYSRYRQDLAEQGVPAFTPDRRRRRLRDVAAKRRVEILRNALSMLQERLATTNEIVWQTEENRVALTRELVAAQDWADQLQQVFSVPSAVFRPSAVERVAGNTAEPEYRSYADEFVNEVTGNQPQSPAQIEAVLDADTHTSLDVSFNAPIETFEKWLDEELFASRTDIADLTRMIESWVAARTNPESELDTFADEFVQQSPDERLSTRFWFPRTELGILRSVARLASAAQNDGPLEERHSAQVMLEEMKNMAHELAMSLDDLQRMLAGWTTPLHMFVYVLNEARDLDELVAIDQARTTAYPHTPEIFDKLAQAWDRDLARLLTPVRSDEFVRRLSRAVARLQDAITDMTAADLADADLDGLPLDGVLWSSTTRWPQAWEAEVARQSIRLTPNTQVVVKPRQVTGVAAGFHGTETASSGR</sequence>
<accession>A0A428Y8E0</accession>
<protein>
    <submittedName>
        <fullName evidence="2">Uncharacterized protein</fullName>
    </submittedName>
</protein>
<evidence type="ECO:0000256" key="1">
    <source>
        <dbReference type="SAM" id="Coils"/>
    </source>
</evidence>
<reference evidence="2 3" key="1">
    <citation type="submission" date="2018-05" db="EMBL/GenBank/DDBJ databases">
        <title>Evolution of GPA BGCs.</title>
        <authorList>
            <person name="Waglechner N."/>
            <person name="Wright G.D."/>
        </authorList>
    </citation>
    <scope>NUCLEOTIDE SEQUENCE [LARGE SCALE GENOMIC DNA]</scope>
    <source>
        <strain evidence="2 3">A82846</strain>
    </source>
</reference>
<comment type="caution">
    <text evidence="2">The sequence shown here is derived from an EMBL/GenBank/DDBJ whole genome shotgun (WGS) entry which is preliminary data.</text>
</comment>
<gene>
    <name evidence="2" type="ORF">DMH04_52485</name>
</gene>
<evidence type="ECO:0000313" key="2">
    <source>
        <dbReference type="EMBL" id="RSM63845.1"/>
    </source>
</evidence>
<organism evidence="2 3">
    <name type="scientific">Kibdelosporangium aridum</name>
    <dbReference type="NCBI Taxonomy" id="2030"/>
    <lineage>
        <taxon>Bacteria</taxon>
        <taxon>Bacillati</taxon>
        <taxon>Actinomycetota</taxon>
        <taxon>Actinomycetes</taxon>
        <taxon>Pseudonocardiales</taxon>
        <taxon>Pseudonocardiaceae</taxon>
        <taxon>Kibdelosporangium</taxon>
    </lineage>
</organism>
<dbReference type="Pfam" id="PF13560">
    <property type="entry name" value="HTH_31"/>
    <property type="match status" value="1"/>
</dbReference>